<dbReference type="InterPro" id="IPR052408">
    <property type="entry name" value="Exonuclease_MUT-7-like"/>
</dbReference>
<reference evidence="3" key="1">
    <citation type="submission" date="2021-02" db="EMBL/GenBank/DDBJ databases">
        <authorList>
            <person name="Nowell W R."/>
        </authorList>
    </citation>
    <scope>NUCLEOTIDE SEQUENCE</scope>
</reference>
<dbReference type="SUPFAM" id="SSF53098">
    <property type="entry name" value="Ribonuclease H-like"/>
    <property type="match status" value="1"/>
</dbReference>
<feature type="region of interest" description="Disordered" evidence="1">
    <location>
        <begin position="496"/>
        <end position="519"/>
    </location>
</feature>
<feature type="compositionally biased region" description="Basic and acidic residues" evidence="1">
    <location>
        <begin position="321"/>
        <end position="333"/>
    </location>
</feature>
<dbReference type="Pfam" id="PF01612">
    <property type="entry name" value="DNA_pol_A_exo1"/>
    <property type="match status" value="1"/>
</dbReference>
<dbReference type="InterPro" id="IPR002562">
    <property type="entry name" value="3'-5'_exonuclease_dom"/>
</dbReference>
<name>A0A813X140_ADIRI</name>
<dbReference type="GO" id="GO:0006139">
    <property type="term" value="P:nucleobase-containing compound metabolic process"/>
    <property type="evidence" value="ECO:0007669"/>
    <property type="project" value="InterPro"/>
</dbReference>
<dbReference type="EMBL" id="CAJNOJ010000024">
    <property type="protein sequence ID" value="CAF0863454.1"/>
    <property type="molecule type" value="Genomic_DNA"/>
</dbReference>
<feature type="domain" description="3'-5' exonuclease" evidence="2">
    <location>
        <begin position="113"/>
        <end position="241"/>
    </location>
</feature>
<dbReference type="Proteomes" id="UP000663852">
    <property type="component" value="Unassembled WGS sequence"/>
</dbReference>
<evidence type="ECO:0000313" key="4">
    <source>
        <dbReference type="EMBL" id="CAF1074539.1"/>
    </source>
</evidence>
<evidence type="ECO:0000313" key="5">
    <source>
        <dbReference type="Proteomes" id="UP000663828"/>
    </source>
</evidence>
<dbReference type="OrthoDB" id="18193at2759"/>
<dbReference type="InterPro" id="IPR012337">
    <property type="entry name" value="RNaseH-like_sf"/>
</dbReference>
<evidence type="ECO:0000313" key="3">
    <source>
        <dbReference type="EMBL" id="CAF0863454.1"/>
    </source>
</evidence>
<gene>
    <name evidence="3" type="ORF">EDS130_LOCUS7931</name>
    <name evidence="4" type="ORF">XAT740_LOCUS16994</name>
</gene>
<sequence length="519" mass="59882">MNADEIRFLSYYLIPTDWKIHLIDRKTNEAQLEQIQQIIENAQLFAFDTETMPSFYHPNFRSNYTRHSTPYQCQSNSCVSKPSLLQVAVRSRNPSIKNVLLFDLQEVFVRSNMHFRECSTSRIIHHLIQLIFNHPYAFKLSQSIFNDLAHLKCSYVEHCFHQPKLLHVIELSDLYRKVFPQEKEQQIYSLQRMTAMTLHCQLDKRQQCANWSKRPLGQALKDYAAIDVIVMIDIYDRLKVRILQNLSDDGDNNHGSIWNDFQLSIESSIDLNAINLYPCICGEQFITTKSRKKHARTCPLEQQHLEQEANMVSEKNASTTKKPENISKADRSTLPELDFDAPPPRGRGYLPPALKRVHQSMNQISFYDQVRCSSSFDDFQRISENRPPNAQFFLEDDDTEVAQAFGLQTAKDSFKRRPINLSTRIQPITSSVPVSKSNLKVAAYPPKTTSSTFSSTFGRTCVNEDDLLDRLQDDFDSQPDFHCHLFGLGGRGRPLLSTYQSPPDPSIHSLERSTQFCDN</sequence>
<dbReference type="PANTHER" id="PTHR47765:SF2">
    <property type="entry name" value="EXONUCLEASE MUT-7 HOMOLOG"/>
    <property type="match status" value="1"/>
</dbReference>
<evidence type="ECO:0000259" key="2">
    <source>
        <dbReference type="Pfam" id="PF01612"/>
    </source>
</evidence>
<dbReference type="Gene3D" id="3.30.420.10">
    <property type="entry name" value="Ribonuclease H-like superfamily/Ribonuclease H"/>
    <property type="match status" value="1"/>
</dbReference>
<dbReference type="GO" id="GO:0003676">
    <property type="term" value="F:nucleic acid binding"/>
    <property type="evidence" value="ECO:0007669"/>
    <property type="project" value="InterPro"/>
</dbReference>
<dbReference type="GO" id="GO:0008408">
    <property type="term" value="F:3'-5' exonuclease activity"/>
    <property type="evidence" value="ECO:0007669"/>
    <property type="project" value="InterPro"/>
</dbReference>
<comment type="caution">
    <text evidence="3">The sequence shown here is derived from an EMBL/GenBank/DDBJ whole genome shotgun (WGS) entry which is preliminary data.</text>
</comment>
<protein>
    <recommendedName>
        <fullName evidence="2">3'-5' exonuclease domain-containing protein</fullName>
    </recommendedName>
</protein>
<organism evidence="3 6">
    <name type="scientific">Adineta ricciae</name>
    <name type="common">Rotifer</name>
    <dbReference type="NCBI Taxonomy" id="249248"/>
    <lineage>
        <taxon>Eukaryota</taxon>
        <taxon>Metazoa</taxon>
        <taxon>Spiralia</taxon>
        <taxon>Gnathifera</taxon>
        <taxon>Rotifera</taxon>
        <taxon>Eurotatoria</taxon>
        <taxon>Bdelloidea</taxon>
        <taxon>Adinetida</taxon>
        <taxon>Adinetidae</taxon>
        <taxon>Adineta</taxon>
    </lineage>
</organism>
<dbReference type="PANTHER" id="PTHR47765">
    <property type="entry name" value="3'-5' EXONUCLEASE DOMAIN-CONTAINING PROTEIN"/>
    <property type="match status" value="1"/>
</dbReference>
<feature type="region of interest" description="Disordered" evidence="1">
    <location>
        <begin position="307"/>
        <end position="346"/>
    </location>
</feature>
<proteinExistence type="predicted"/>
<keyword evidence="5" id="KW-1185">Reference proteome</keyword>
<dbReference type="AlphaFoldDB" id="A0A813X140"/>
<dbReference type="EMBL" id="CAJNOR010001099">
    <property type="protein sequence ID" value="CAF1074539.1"/>
    <property type="molecule type" value="Genomic_DNA"/>
</dbReference>
<accession>A0A813X140</accession>
<dbReference type="Proteomes" id="UP000663828">
    <property type="component" value="Unassembled WGS sequence"/>
</dbReference>
<dbReference type="InterPro" id="IPR036397">
    <property type="entry name" value="RNaseH_sf"/>
</dbReference>
<evidence type="ECO:0000256" key="1">
    <source>
        <dbReference type="SAM" id="MobiDB-lite"/>
    </source>
</evidence>
<evidence type="ECO:0000313" key="6">
    <source>
        <dbReference type="Proteomes" id="UP000663852"/>
    </source>
</evidence>